<dbReference type="InterPro" id="IPR008963">
    <property type="entry name" value="Purple_acid_Pase-like_N"/>
</dbReference>
<keyword evidence="2 4" id="KW-0378">Hydrolase</keyword>
<evidence type="ECO:0000256" key="1">
    <source>
        <dbReference type="ARBA" id="ARBA00022729"/>
    </source>
</evidence>
<keyword evidence="10" id="KW-1185">Reference proteome</keyword>
<organism evidence="9 10">
    <name type="scientific">Triparma verrucosa</name>
    <dbReference type="NCBI Taxonomy" id="1606542"/>
    <lineage>
        <taxon>Eukaryota</taxon>
        <taxon>Sar</taxon>
        <taxon>Stramenopiles</taxon>
        <taxon>Ochrophyta</taxon>
        <taxon>Bolidophyceae</taxon>
        <taxon>Parmales</taxon>
        <taxon>Triparmaceae</taxon>
        <taxon>Triparma</taxon>
    </lineage>
</organism>
<evidence type="ECO:0000256" key="3">
    <source>
        <dbReference type="ARBA" id="ARBA00023180"/>
    </source>
</evidence>
<feature type="domain" description="Purple acid phosphatase N-terminal" evidence="8">
    <location>
        <begin position="27"/>
        <end position="133"/>
    </location>
</feature>
<dbReference type="Pfam" id="PF14008">
    <property type="entry name" value="Metallophos_C"/>
    <property type="match status" value="1"/>
</dbReference>
<dbReference type="InterPro" id="IPR029052">
    <property type="entry name" value="Metallo-depent_PP-like"/>
</dbReference>
<comment type="catalytic activity">
    <reaction evidence="4">
        <text>a phosphate monoester + H2O = an alcohol + phosphate</text>
        <dbReference type="Rhea" id="RHEA:15017"/>
        <dbReference type="ChEBI" id="CHEBI:15377"/>
        <dbReference type="ChEBI" id="CHEBI:30879"/>
        <dbReference type="ChEBI" id="CHEBI:43474"/>
        <dbReference type="ChEBI" id="CHEBI:67140"/>
        <dbReference type="EC" id="3.1.3.2"/>
    </reaction>
</comment>
<evidence type="ECO:0000313" key="10">
    <source>
        <dbReference type="Proteomes" id="UP001165160"/>
    </source>
</evidence>
<gene>
    <name evidence="9" type="ORF">TrVE_jg13417</name>
</gene>
<feature type="compositionally biased region" description="Low complexity" evidence="5">
    <location>
        <begin position="128"/>
        <end position="143"/>
    </location>
</feature>
<dbReference type="EMBL" id="BRXX01000192">
    <property type="protein sequence ID" value="GMH96917.1"/>
    <property type="molecule type" value="Genomic_DNA"/>
</dbReference>
<dbReference type="EC" id="3.1.3.2" evidence="4"/>
<comment type="similarity">
    <text evidence="4">Belongs to the metallophosphoesterase superfamily. Purple acid phosphatase family.</text>
</comment>
<feature type="chain" id="PRO_5041011595" description="Purple acid phosphatase" evidence="4">
    <location>
        <begin position="19"/>
        <end position="452"/>
    </location>
</feature>
<dbReference type="GO" id="GO:0046872">
    <property type="term" value="F:metal ion binding"/>
    <property type="evidence" value="ECO:0007669"/>
    <property type="project" value="InterPro"/>
</dbReference>
<protein>
    <recommendedName>
        <fullName evidence="4">Purple acid phosphatase</fullName>
        <ecNumber evidence="4">3.1.3.2</ecNumber>
    </recommendedName>
</protein>
<evidence type="ECO:0000259" key="8">
    <source>
        <dbReference type="Pfam" id="PF16656"/>
    </source>
</evidence>
<proteinExistence type="inferred from homology"/>
<evidence type="ECO:0000256" key="5">
    <source>
        <dbReference type="SAM" id="MobiDB-lite"/>
    </source>
</evidence>
<dbReference type="Pfam" id="PF16656">
    <property type="entry name" value="Pur_ac_phosph_N"/>
    <property type="match status" value="1"/>
</dbReference>
<feature type="region of interest" description="Disordered" evidence="5">
    <location>
        <begin position="119"/>
        <end position="143"/>
    </location>
</feature>
<dbReference type="PANTHER" id="PTHR22953">
    <property type="entry name" value="ACID PHOSPHATASE RELATED"/>
    <property type="match status" value="1"/>
</dbReference>
<accession>A0A9W7F0A8</accession>
<feature type="domain" description="Calcineurin-like phosphoesterase" evidence="6">
    <location>
        <begin position="149"/>
        <end position="361"/>
    </location>
</feature>
<dbReference type="CDD" id="cd00839">
    <property type="entry name" value="MPP_PAPs"/>
    <property type="match status" value="1"/>
</dbReference>
<dbReference type="InterPro" id="IPR039331">
    <property type="entry name" value="PAPs-like"/>
</dbReference>
<evidence type="ECO:0000259" key="6">
    <source>
        <dbReference type="Pfam" id="PF00149"/>
    </source>
</evidence>
<name>A0A9W7F0A8_9STRA</name>
<dbReference type="Pfam" id="PF00149">
    <property type="entry name" value="Metallophos"/>
    <property type="match status" value="1"/>
</dbReference>
<dbReference type="InterPro" id="IPR041792">
    <property type="entry name" value="MPP_PAP"/>
</dbReference>
<evidence type="ECO:0000313" key="9">
    <source>
        <dbReference type="EMBL" id="GMH96917.1"/>
    </source>
</evidence>
<dbReference type="InterPro" id="IPR025733">
    <property type="entry name" value="PAPs_C"/>
</dbReference>
<keyword evidence="3" id="KW-0325">Glycoprotein</keyword>
<dbReference type="InterPro" id="IPR015914">
    <property type="entry name" value="PAPs_N"/>
</dbReference>
<feature type="domain" description="Purple acid phosphatase C-terminal" evidence="7">
    <location>
        <begin position="376"/>
        <end position="432"/>
    </location>
</feature>
<evidence type="ECO:0000256" key="2">
    <source>
        <dbReference type="ARBA" id="ARBA00022801"/>
    </source>
</evidence>
<dbReference type="SUPFAM" id="SSF56300">
    <property type="entry name" value="Metallo-dependent phosphatases"/>
    <property type="match status" value="1"/>
</dbReference>
<evidence type="ECO:0000256" key="4">
    <source>
        <dbReference type="RuleBase" id="RU361203"/>
    </source>
</evidence>
<dbReference type="Gene3D" id="2.60.40.380">
    <property type="entry name" value="Purple acid phosphatase-like, N-terminal"/>
    <property type="match status" value="1"/>
</dbReference>
<evidence type="ECO:0000259" key="7">
    <source>
        <dbReference type="Pfam" id="PF14008"/>
    </source>
</evidence>
<comment type="caution">
    <text evidence="9">The sequence shown here is derived from an EMBL/GenBank/DDBJ whole genome shotgun (WGS) entry which is preliminary data.</text>
</comment>
<dbReference type="Gene3D" id="3.60.21.10">
    <property type="match status" value="1"/>
</dbReference>
<sequence length="452" mass="49482">MVTARLLSLAGLVGLAQASSFPEGCEPRQVHIAGGADASKSLSVSWVTDGSDCGDFSSVSYSSDGWTKSVGNAAPSNPTRYNQTTTKYGTYVSPYLWNCELPDLAADTEYSFAFGATQLSPPSPPAPSYSFKTAPSATSSPSSSLYPTKIAMVGDLGQTSDSASTVANIAKEEVDFIAHAGDMSYADCDHDRWDSWFDMVEDVSSNTPWYVVGGNHEIEHSDVDGEIFVAYENRFNMPRVKPAEMEPFTGETSCTPSAFLGKYDWGNSFYKFAHGPSTFLMLNSYTDTAPDSPQYAWVESTLAGIDREATPWVFALFHSPFYNSFSDHQGEEQQILMKSSMEDLFIKYRVNAAFSGHVHGYERTNNVAHEALDPAGPMYVIIGDGGNREGHASGFLDSTPPVWSAFRDNTIFGHALVTLLNETHAEFTWEKNVAEGVFETADSFIMENQYYL</sequence>
<keyword evidence="1 4" id="KW-0732">Signal</keyword>
<dbReference type="Proteomes" id="UP001165160">
    <property type="component" value="Unassembled WGS sequence"/>
</dbReference>
<reference evidence="10" key="1">
    <citation type="journal article" date="2023" name="Commun. Biol.">
        <title>Genome analysis of Parmales, the sister group of diatoms, reveals the evolutionary specialization of diatoms from phago-mixotrophs to photoautotrophs.</title>
        <authorList>
            <person name="Ban H."/>
            <person name="Sato S."/>
            <person name="Yoshikawa S."/>
            <person name="Yamada K."/>
            <person name="Nakamura Y."/>
            <person name="Ichinomiya M."/>
            <person name="Sato N."/>
            <person name="Blanc-Mathieu R."/>
            <person name="Endo H."/>
            <person name="Kuwata A."/>
            <person name="Ogata H."/>
        </authorList>
    </citation>
    <scope>NUCLEOTIDE SEQUENCE [LARGE SCALE GENOMIC DNA]</scope>
    <source>
        <strain evidence="10">NIES 3699</strain>
    </source>
</reference>
<dbReference type="SUPFAM" id="SSF49363">
    <property type="entry name" value="Purple acid phosphatase, N-terminal domain"/>
    <property type="match status" value="1"/>
</dbReference>
<dbReference type="AlphaFoldDB" id="A0A9W7F0A8"/>
<dbReference type="InterPro" id="IPR004843">
    <property type="entry name" value="Calcineurin-like_PHP"/>
</dbReference>
<dbReference type="PANTHER" id="PTHR22953:SF153">
    <property type="entry name" value="PURPLE ACID PHOSPHATASE"/>
    <property type="match status" value="1"/>
</dbReference>
<dbReference type="GO" id="GO:0003993">
    <property type="term" value="F:acid phosphatase activity"/>
    <property type="evidence" value="ECO:0007669"/>
    <property type="project" value="UniProtKB-EC"/>
</dbReference>
<feature type="signal peptide" evidence="4">
    <location>
        <begin position="1"/>
        <end position="18"/>
    </location>
</feature>